<feature type="domain" description="dTDP-4-dehydro-6-deoxy-alpha-D-glucopyranose 2,3-dehydratase" evidence="1">
    <location>
        <begin position="34"/>
        <end position="232"/>
    </location>
</feature>
<accession>A0A940XB27</accession>
<evidence type="ECO:0000313" key="3">
    <source>
        <dbReference type="Proteomes" id="UP000677875"/>
    </source>
</evidence>
<sequence length="463" mass="51725">MTQTAAHTERRHSADHLVRRLADSARLRTGAGSVPDWLAERRRSGTFEVRRIPFAELRQWSFAPGSGNLVHDSGRFFSIEGLRVRRDGAADWVQPIIHQPETGILGILAKEIDGVLHFLMQAKMEPGNIGLFQLGPTVQATRSNYTKVHRGQGTRYLEHFIGQRRGRVLTDALQSEQGDSFLRKRNRNMVVETTEDVEEHPDHRWLTLGQINELLTVDNLVNMDARTVLSCLPLPFADGPDPSAARTTAPTDWEVLSWLTELKTRHERTMTRIPLSQVDGLRRSDDEIGPADGRRASVVAASVVAGNREVTSWTQPLLAARRQGLAALVVRRTEGGVEVLVQGLTQPGTFDTVELAPTVQCVTDGYTGLDDPPPFLDHVLGAPPERVRYTALLSEEGGRFHRRDNHYLVVEADDTFSRKLPPSHRWMPLHQLKRFIALGSHVDVEARTLVACLQSLPPEQGWA</sequence>
<evidence type="ECO:0000313" key="2">
    <source>
        <dbReference type="EMBL" id="MBQ0825060.1"/>
    </source>
</evidence>
<name>A0A940XB27_9ACTN</name>
<dbReference type="EMBL" id="JAGPNL010000001">
    <property type="protein sequence ID" value="MBQ0825060.1"/>
    <property type="molecule type" value="Genomic_DNA"/>
</dbReference>
<dbReference type="GO" id="GO:0016829">
    <property type="term" value="F:lyase activity"/>
    <property type="evidence" value="ECO:0007669"/>
    <property type="project" value="InterPro"/>
</dbReference>
<evidence type="ECO:0000259" key="1">
    <source>
        <dbReference type="Pfam" id="PF03559"/>
    </source>
</evidence>
<dbReference type="InterPro" id="IPR038153">
    <property type="entry name" value="EvaA-like_sf"/>
</dbReference>
<gene>
    <name evidence="2" type="ORF">J5Y05_00820</name>
</gene>
<organism evidence="2 3">
    <name type="scientific">Streptomyces tagetis</name>
    <dbReference type="NCBI Taxonomy" id="2820809"/>
    <lineage>
        <taxon>Bacteria</taxon>
        <taxon>Bacillati</taxon>
        <taxon>Actinomycetota</taxon>
        <taxon>Actinomycetes</taxon>
        <taxon>Kitasatosporales</taxon>
        <taxon>Streptomycetaceae</taxon>
        <taxon>Streptomyces</taxon>
    </lineage>
</organism>
<feature type="domain" description="dTDP-4-dehydro-6-deoxy-alpha-D-glucopyranose 2,3-dehydratase" evidence="1">
    <location>
        <begin position="254"/>
        <end position="453"/>
    </location>
</feature>
<dbReference type="AlphaFoldDB" id="A0A940XB27"/>
<dbReference type="Proteomes" id="UP000677875">
    <property type="component" value="Unassembled WGS sequence"/>
</dbReference>
<protein>
    <submittedName>
        <fullName evidence="2">NDP-hexose 2,3-dehydratase family protein</fullName>
    </submittedName>
</protein>
<dbReference type="InterPro" id="IPR005212">
    <property type="entry name" value="EvaA-like"/>
</dbReference>
<dbReference type="Pfam" id="PF03559">
    <property type="entry name" value="Hexose_dehydrat"/>
    <property type="match status" value="2"/>
</dbReference>
<dbReference type="Gene3D" id="3.90.79.40">
    <property type="entry name" value="EvaA sugar 2,3-dehydratase subunit"/>
    <property type="match status" value="2"/>
</dbReference>
<comment type="caution">
    <text evidence="2">The sequence shown here is derived from an EMBL/GenBank/DDBJ whole genome shotgun (WGS) entry which is preliminary data.</text>
</comment>
<dbReference type="RefSeq" id="WP_210867770.1">
    <property type="nucleotide sequence ID" value="NZ_JAGPNL010000001.1"/>
</dbReference>
<keyword evidence="3" id="KW-1185">Reference proteome</keyword>
<reference evidence="2" key="1">
    <citation type="submission" date="2021-04" db="EMBL/GenBank/DDBJ databases">
        <title>Genome seq and assembly of Streptomyces sp. RG38.</title>
        <authorList>
            <person name="Chhetri G."/>
        </authorList>
    </citation>
    <scope>NUCLEOTIDE SEQUENCE</scope>
    <source>
        <strain evidence="2">RG38</strain>
    </source>
</reference>
<proteinExistence type="predicted"/>